<dbReference type="EMBL" id="CAJOBA010068688">
    <property type="protein sequence ID" value="CAF4378730.1"/>
    <property type="molecule type" value="Genomic_DNA"/>
</dbReference>
<dbReference type="Proteomes" id="UP000677228">
    <property type="component" value="Unassembled WGS sequence"/>
</dbReference>
<evidence type="ECO:0000313" key="6">
    <source>
        <dbReference type="EMBL" id="CAF1579951.1"/>
    </source>
</evidence>
<evidence type="ECO:0000313" key="9">
    <source>
        <dbReference type="Proteomes" id="UP000663829"/>
    </source>
</evidence>
<keyword evidence="9" id="KW-1185">Reference proteome</keyword>
<dbReference type="InterPro" id="IPR036249">
    <property type="entry name" value="Thioredoxin-like_sf"/>
</dbReference>
<evidence type="ECO:0000313" key="8">
    <source>
        <dbReference type="EMBL" id="CAF4378730.1"/>
    </source>
</evidence>
<dbReference type="EMBL" id="CAJOBC010001695">
    <property type="protein sequence ID" value="CAF3693504.1"/>
    <property type="molecule type" value="Genomic_DNA"/>
</dbReference>
<dbReference type="GO" id="GO:0016491">
    <property type="term" value="F:oxidoreductase activity"/>
    <property type="evidence" value="ECO:0007669"/>
    <property type="project" value="UniProtKB-KW"/>
</dbReference>
<feature type="active site" description="Cysteine sulfenic acid (-SOH) intermediate; for peroxidase activity" evidence="3">
    <location>
        <position position="49"/>
    </location>
</feature>
<dbReference type="InterPro" id="IPR024706">
    <property type="entry name" value="Peroxiredoxin_AhpC-typ"/>
</dbReference>
<evidence type="ECO:0000313" key="7">
    <source>
        <dbReference type="EMBL" id="CAF3693504.1"/>
    </source>
</evidence>
<reference evidence="5" key="1">
    <citation type="submission" date="2021-02" db="EMBL/GenBank/DDBJ databases">
        <authorList>
            <person name="Nowell W R."/>
        </authorList>
    </citation>
    <scope>NUCLEOTIDE SEQUENCE</scope>
</reference>
<dbReference type="Proteomes" id="UP000681722">
    <property type="component" value="Unassembled WGS sequence"/>
</dbReference>
<sequence length="164" mass="18360">MASSKVSVGSKAPEFKLFNTQKQEISLTDLTSKSNVVILFFPLAFTGTCTQELCSARDDIAKYSKLKATIVAISVDSLFTLEKFKEEQKLPFDLLSDFNKDTARAYDSLYEEFPAFNMKGVTKRSAFVVDQQGVIRHIEILADASKIPDFQKVSQALEEINKSK</sequence>
<dbReference type="InterPro" id="IPR050455">
    <property type="entry name" value="Tpx_Peroxidase_subfamily"/>
</dbReference>
<dbReference type="AlphaFoldDB" id="A0A814AJL5"/>
<dbReference type="InterPro" id="IPR000866">
    <property type="entry name" value="AhpC/TSA"/>
</dbReference>
<evidence type="ECO:0000256" key="3">
    <source>
        <dbReference type="PIRSR" id="PIRSR000239-1"/>
    </source>
</evidence>
<dbReference type="Proteomes" id="UP000663829">
    <property type="component" value="Unassembled WGS sequence"/>
</dbReference>
<dbReference type="Gene3D" id="3.40.30.10">
    <property type="entry name" value="Glutaredoxin"/>
    <property type="match status" value="1"/>
</dbReference>
<organism evidence="5 9">
    <name type="scientific">Didymodactylos carnosus</name>
    <dbReference type="NCBI Taxonomy" id="1234261"/>
    <lineage>
        <taxon>Eukaryota</taxon>
        <taxon>Metazoa</taxon>
        <taxon>Spiralia</taxon>
        <taxon>Gnathifera</taxon>
        <taxon>Rotifera</taxon>
        <taxon>Eurotatoria</taxon>
        <taxon>Bdelloidea</taxon>
        <taxon>Philodinida</taxon>
        <taxon>Philodinidae</taxon>
        <taxon>Didymodactylos</taxon>
    </lineage>
</organism>
<evidence type="ECO:0000256" key="2">
    <source>
        <dbReference type="ARBA" id="ARBA00023284"/>
    </source>
</evidence>
<evidence type="ECO:0000259" key="4">
    <source>
        <dbReference type="PROSITE" id="PS51352"/>
    </source>
</evidence>
<keyword evidence="2" id="KW-0676">Redox-active center</keyword>
<evidence type="ECO:0000313" key="5">
    <source>
        <dbReference type="EMBL" id="CAF0912766.1"/>
    </source>
</evidence>
<protein>
    <recommendedName>
        <fullName evidence="4">Thioredoxin domain-containing protein</fullName>
    </recommendedName>
</protein>
<dbReference type="SUPFAM" id="SSF52833">
    <property type="entry name" value="Thioredoxin-like"/>
    <property type="match status" value="1"/>
</dbReference>
<accession>A0A814AJL5</accession>
<evidence type="ECO:0000256" key="1">
    <source>
        <dbReference type="ARBA" id="ARBA00023002"/>
    </source>
</evidence>
<feature type="domain" description="Thioredoxin" evidence="4">
    <location>
        <begin position="6"/>
        <end position="162"/>
    </location>
</feature>
<dbReference type="InterPro" id="IPR013766">
    <property type="entry name" value="Thioredoxin_domain"/>
</dbReference>
<comment type="caution">
    <text evidence="5">The sequence shown here is derived from an EMBL/GenBank/DDBJ whole genome shotgun (WGS) entry which is preliminary data.</text>
</comment>
<dbReference type="EMBL" id="CAJNOK010045646">
    <property type="protein sequence ID" value="CAF1579951.1"/>
    <property type="molecule type" value="Genomic_DNA"/>
</dbReference>
<dbReference type="PIRSF" id="PIRSF000239">
    <property type="entry name" value="AHPC"/>
    <property type="match status" value="1"/>
</dbReference>
<dbReference type="OrthoDB" id="2996783at2759"/>
<keyword evidence="1" id="KW-0560">Oxidoreductase</keyword>
<name>A0A814AJL5_9BILA</name>
<gene>
    <name evidence="5" type="ORF">GPM918_LOCUS9235</name>
    <name evidence="6" type="ORF">OVA965_LOCUS40901</name>
    <name evidence="7" type="ORF">SRO942_LOCUS9236</name>
    <name evidence="8" type="ORF">TMI583_LOCUS42427</name>
</gene>
<dbReference type="PANTHER" id="PTHR43110">
    <property type="entry name" value="THIOL PEROXIDASE"/>
    <property type="match status" value="1"/>
</dbReference>
<dbReference type="Proteomes" id="UP000682733">
    <property type="component" value="Unassembled WGS sequence"/>
</dbReference>
<dbReference type="PROSITE" id="PS51352">
    <property type="entry name" value="THIOREDOXIN_2"/>
    <property type="match status" value="1"/>
</dbReference>
<dbReference type="PANTHER" id="PTHR43110:SF1">
    <property type="entry name" value="THIOL PEROXIDASE"/>
    <property type="match status" value="1"/>
</dbReference>
<dbReference type="Pfam" id="PF00578">
    <property type="entry name" value="AhpC-TSA"/>
    <property type="match status" value="1"/>
</dbReference>
<dbReference type="EMBL" id="CAJNOQ010001695">
    <property type="protein sequence ID" value="CAF0912766.1"/>
    <property type="molecule type" value="Genomic_DNA"/>
</dbReference>
<proteinExistence type="predicted"/>
<dbReference type="GO" id="GO:0016209">
    <property type="term" value="F:antioxidant activity"/>
    <property type="evidence" value="ECO:0007669"/>
    <property type="project" value="InterPro"/>
</dbReference>